<proteinExistence type="predicted"/>
<keyword evidence="8" id="KW-0238">DNA-binding</keyword>
<dbReference type="InterPro" id="IPR000212">
    <property type="entry name" value="DNA_helicase_UvrD/REP"/>
</dbReference>
<evidence type="ECO:0000256" key="13">
    <source>
        <dbReference type="ARBA" id="ARBA00034923"/>
    </source>
</evidence>
<evidence type="ECO:0000256" key="5">
    <source>
        <dbReference type="ARBA" id="ARBA00022806"/>
    </source>
</evidence>
<evidence type="ECO:0000256" key="2">
    <source>
        <dbReference type="ARBA" id="ARBA00022741"/>
    </source>
</evidence>
<dbReference type="GO" id="GO:0005524">
    <property type="term" value="F:ATP binding"/>
    <property type="evidence" value="ECO:0007669"/>
    <property type="project" value="UniProtKB-UniRule"/>
</dbReference>
<dbReference type="Pfam" id="PF00580">
    <property type="entry name" value="UvrD-helicase"/>
    <property type="match status" value="1"/>
</dbReference>
<keyword evidence="7 15" id="KW-0067">ATP-binding</keyword>
<accession>A0A919CIT1</accession>
<feature type="domain" description="UvrD-like helicase ATP-binding" evidence="16">
    <location>
        <begin position="2"/>
        <end position="485"/>
    </location>
</feature>
<dbReference type="Pfam" id="PF12705">
    <property type="entry name" value="PDDEXK_1"/>
    <property type="match status" value="1"/>
</dbReference>
<keyword evidence="9" id="KW-0234">DNA repair</keyword>
<evidence type="ECO:0000256" key="11">
    <source>
        <dbReference type="ARBA" id="ARBA00034617"/>
    </source>
</evidence>
<keyword evidence="5 15" id="KW-0347">Helicase</keyword>
<dbReference type="PANTHER" id="PTHR11070:SF2">
    <property type="entry name" value="ATP-DEPENDENT DNA HELICASE SRS2"/>
    <property type="match status" value="1"/>
</dbReference>
<evidence type="ECO:0000313" key="19">
    <source>
        <dbReference type="Proteomes" id="UP000644693"/>
    </source>
</evidence>
<evidence type="ECO:0000256" key="4">
    <source>
        <dbReference type="ARBA" id="ARBA00022801"/>
    </source>
</evidence>
<keyword evidence="6" id="KW-0269">Exonuclease</keyword>
<dbReference type="InterPro" id="IPR014017">
    <property type="entry name" value="DNA_helicase_UvrD-like_C"/>
</dbReference>
<evidence type="ECO:0000259" key="17">
    <source>
        <dbReference type="PROSITE" id="PS51217"/>
    </source>
</evidence>
<evidence type="ECO:0000256" key="3">
    <source>
        <dbReference type="ARBA" id="ARBA00022763"/>
    </source>
</evidence>
<dbReference type="AlphaFoldDB" id="A0A919CIT1"/>
<evidence type="ECO:0000256" key="7">
    <source>
        <dbReference type="ARBA" id="ARBA00022840"/>
    </source>
</evidence>
<dbReference type="InterPro" id="IPR011604">
    <property type="entry name" value="PDDEXK-like_dom_sf"/>
</dbReference>
<dbReference type="SUPFAM" id="SSF52980">
    <property type="entry name" value="Restriction endonuclease-like"/>
    <property type="match status" value="1"/>
</dbReference>
<comment type="catalytic activity">
    <reaction evidence="11">
        <text>Couples ATP hydrolysis with the unwinding of duplex DNA by translocating in the 3'-5' direction.</text>
        <dbReference type="EC" id="5.6.2.4"/>
    </reaction>
</comment>
<dbReference type="InterPro" id="IPR011335">
    <property type="entry name" value="Restrct_endonuc-II-like"/>
</dbReference>
<dbReference type="InterPro" id="IPR027417">
    <property type="entry name" value="P-loop_NTPase"/>
</dbReference>
<evidence type="ECO:0000313" key="18">
    <source>
        <dbReference type="EMBL" id="GHD29674.1"/>
    </source>
</evidence>
<dbReference type="SUPFAM" id="SSF52540">
    <property type="entry name" value="P-loop containing nucleoside triphosphate hydrolases"/>
    <property type="match status" value="1"/>
</dbReference>
<evidence type="ECO:0000256" key="14">
    <source>
        <dbReference type="ARBA" id="ARBA00048988"/>
    </source>
</evidence>
<evidence type="ECO:0000256" key="15">
    <source>
        <dbReference type="PROSITE-ProRule" id="PRU00560"/>
    </source>
</evidence>
<dbReference type="Proteomes" id="UP000644693">
    <property type="component" value="Unassembled WGS sequence"/>
</dbReference>
<keyword evidence="4 15" id="KW-0378">Hydrolase</keyword>
<evidence type="ECO:0000256" key="12">
    <source>
        <dbReference type="ARBA" id="ARBA00034808"/>
    </source>
</evidence>
<gene>
    <name evidence="18" type="ORF">GCM10007053_10620</name>
</gene>
<evidence type="ECO:0000256" key="10">
    <source>
        <dbReference type="ARBA" id="ARBA00023235"/>
    </source>
</evidence>
<dbReference type="GO" id="GO:0043138">
    <property type="term" value="F:3'-5' DNA helicase activity"/>
    <property type="evidence" value="ECO:0007669"/>
    <property type="project" value="UniProtKB-EC"/>
</dbReference>
<reference evidence="18" key="2">
    <citation type="submission" date="2020-09" db="EMBL/GenBank/DDBJ databases">
        <authorList>
            <person name="Sun Q."/>
            <person name="Kim S."/>
        </authorList>
    </citation>
    <scope>NUCLEOTIDE SEQUENCE</scope>
    <source>
        <strain evidence="18">KCTC 23430</strain>
    </source>
</reference>
<dbReference type="GO" id="GO:0033202">
    <property type="term" value="C:DNA helicase complex"/>
    <property type="evidence" value="ECO:0007669"/>
    <property type="project" value="TreeGrafter"/>
</dbReference>
<comment type="catalytic activity">
    <reaction evidence="14">
        <text>ATP + H2O = ADP + phosphate + H(+)</text>
        <dbReference type="Rhea" id="RHEA:13065"/>
        <dbReference type="ChEBI" id="CHEBI:15377"/>
        <dbReference type="ChEBI" id="CHEBI:15378"/>
        <dbReference type="ChEBI" id="CHEBI:30616"/>
        <dbReference type="ChEBI" id="CHEBI:43474"/>
        <dbReference type="ChEBI" id="CHEBI:456216"/>
        <dbReference type="EC" id="5.6.2.4"/>
    </reaction>
</comment>
<dbReference type="InterPro" id="IPR038726">
    <property type="entry name" value="PDDEXK_AddAB-type"/>
</dbReference>
<dbReference type="Gene3D" id="3.90.320.10">
    <property type="match status" value="1"/>
</dbReference>
<dbReference type="GO" id="GO:0005829">
    <property type="term" value="C:cytosol"/>
    <property type="evidence" value="ECO:0007669"/>
    <property type="project" value="TreeGrafter"/>
</dbReference>
<dbReference type="PROSITE" id="PS51198">
    <property type="entry name" value="UVRD_HELICASE_ATP_BIND"/>
    <property type="match status" value="1"/>
</dbReference>
<feature type="binding site" evidence="15">
    <location>
        <begin position="23"/>
        <end position="30"/>
    </location>
    <ligand>
        <name>ATP</name>
        <dbReference type="ChEBI" id="CHEBI:30616"/>
    </ligand>
</feature>
<dbReference type="Gene3D" id="3.40.50.300">
    <property type="entry name" value="P-loop containing nucleotide triphosphate hydrolases"/>
    <property type="match status" value="4"/>
</dbReference>
<keyword evidence="2 15" id="KW-0547">Nucleotide-binding</keyword>
<organism evidence="18 19">
    <name type="scientific">Parahalioglobus pacificus</name>
    <dbReference type="NCBI Taxonomy" id="930806"/>
    <lineage>
        <taxon>Bacteria</taxon>
        <taxon>Pseudomonadati</taxon>
        <taxon>Pseudomonadota</taxon>
        <taxon>Gammaproteobacteria</taxon>
        <taxon>Cellvibrionales</taxon>
        <taxon>Halieaceae</taxon>
        <taxon>Parahalioglobus</taxon>
    </lineage>
</organism>
<keyword evidence="3" id="KW-0227">DNA damage</keyword>
<evidence type="ECO:0000259" key="16">
    <source>
        <dbReference type="PROSITE" id="PS51198"/>
    </source>
</evidence>
<keyword evidence="19" id="KW-1185">Reference proteome</keyword>
<name>A0A919CIT1_9GAMM</name>
<dbReference type="Pfam" id="PF13361">
    <property type="entry name" value="UvrD_C"/>
    <property type="match status" value="2"/>
</dbReference>
<dbReference type="GO" id="GO:0000725">
    <property type="term" value="P:recombinational repair"/>
    <property type="evidence" value="ECO:0007669"/>
    <property type="project" value="TreeGrafter"/>
</dbReference>
<evidence type="ECO:0000256" key="9">
    <source>
        <dbReference type="ARBA" id="ARBA00023204"/>
    </source>
</evidence>
<evidence type="ECO:0000256" key="1">
    <source>
        <dbReference type="ARBA" id="ARBA00022722"/>
    </source>
</evidence>
<reference evidence="18" key="1">
    <citation type="journal article" date="2014" name="Int. J. Syst. Evol. Microbiol.">
        <title>Complete genome sequence of Corynebacterium casei LMG S-19264T (=DSM 44701T), isolated from a smear-ripened cheese.</title>
        <authorList>
            <consortium name="US DOE Joint Genome Institute (JGI-PGF)"/>
            <person name="Walter F."/>
            <person name="Albersmeier A."/>
            <person name="Kalinowski J."/>
            <person name="Ruckert C."/>
        </authorList>
    </citation>
    <scope>NUCLEOTIDE SEQUENCE</scope>
    <source>
        <strain evidence="18">KCTC 23430</strain>
    </source>
</reference>
<dbReference type="GO" id="GO:0004527">
    <property type="term" value="F:exonuclease activity"/>
    <property type="evidence" value="ECO:0007669"/>
    <property type="project" value="UniProtKB-KW"/>
</dbReference>
<dbReference type="Gene3D" id="1.10.486.10">
    <property type="entry name" value="PCRA, domain 4"/>
    <property type="match status" value="1"/>
</dbReference>
<keyword evidence="1" id="KW-0540">Nuclease</keyword>
<keyword evidence="10" id="KW-0413">Isomerase</keyword>
<sequence>MAITDARERAAALNVDKSFCVTAPAGSGKTELLTQRLLALLVTVQRPDQVLAITFTRKAAAEMLERVAKALAGAAAGAPVNSAHEQVTRDLAIQALATSQQQGWRLEDNLASLNIKTIDSLCMSLTRQMPILSRFGGQASPTEEPEQLYREAARELLDLVDSNQDAATDISALLLHFDNNWRRLETLFASMLRRRSQWLDFANRDLTAGKADQRLQGLVDTLVTDALAALDSAITAQRHSLLKALQYAQNNLDQPILAHFPAPQPAQLGDWRALADLLLTKEGNWRKSVTKTVGFPVDDDTQKATKKSFMALLTDLQHQAGLLEQLQLLRHLPDTTGHQESWVLVKHLARVLPLLAACLLVVFQRRSLVDYTEIAIGALDALGEEDAPTDLALRLDYSIEHILVDEFQDTAIDQYNLLQRLSRGWGEHNANNPQRPRTLFIVGDGMQSIYRFRNARVELFIKAREQGFNGVLLEPLYLRSNFRSDAGIIDWVNASFAQAFPQTDDLANGQVAFHAADAVRPMGLSPAVQSHAFVSDGEDMSAESEEAEYIALAVASLLRSNPEQSIAVLGRGRRQLQPVVHALRSHGVGYSAQDIDTLISAPAVIDLMSLCRSLANPADDVAWYSLLRSPWCGLGLADLHALTNASAGERDLSARDRCSVALEKQVLSTAGAARLSRLIQVMDWAWAKRERLGLRAWIETSWLQLGGPEGLAGSVDLEDANTFLGLLHRAEKEGVGLDIQWLDDRLQRLYANNPEPDAVVQVMTLHKSKGLEFDHVFMPGLAAGSRSDEKPLLIWSDTISASGRTGFLLAANSHEEPGDPTLFNYLRYQEKQQVRHETLRLLYVGCTRAIRSLTLSASVSRGKKGDIKPASESLLAHVWPVLEPNVQQHESAAGCASAQAQTNVPLIRVQDLPAATVITPPESQGANIPEHINNRVDRAVGTVAHEMLEDLSQLTSLPQSMSAPQKQIAEYALRNLGVAGDVLKPALERVVDNINKTLKDESGRWILDSAHEQALSEQAYTWIDERGETVRNVIDRSFVCDGQQWIIDYKTSAPLPDECLAQFLDRELEHYRPQLSAYRELLQLEQSALPVRCALYFTALGELVTL</sequence>
<dbReference type="EMBL" id="BMYM01000001">
    <property type="protein sequence ID" value="GHD29674.1"/>
    <property type="molecule type" value="Genomic_DNA"/>
</dbReference>
<dbReference type="PROSITE" id="PS51217">
    <property type="entry name" value="UVRD_HELICASE_CTER"/>
    <property type="match status" value="1"/>
</dbReference>
<evidence type="ECO:0000256" key="6">
    <source>
        <dbReference type="ARBA" id="ARBA00022839"/>
    </source>
</evidence>
<protein>
    <recommendedName>
        <fullName evidence="12">DNA 3'-5' helicase</fullName>
        <ecNumber evidence="12">5.6.2.4</ecNumber>
    </recommendedName>
    <alternativeName>
        <fullName evidence="13">DNA 3'-5' helicase II</fullName>
    </alternativeName>
</protein>
<dbReference type="GO" id="GO:0003677">
    <property type="term" value="F:DNA binding"/>
    <property type="evidence" value="ECO:0007669"/>
    <property type="project" value="UniProtKB-KW"/>
</dbReference>
<dbReference type="PANTHER" id="PTHR11070">
    <property type="entry name" value="UVRD / RECB / PCRA DNA HELICASE FAMILY MEMBER"/>
    <property type="match status" value="1"/>
</dbReference>
<dbReference type="EC" id="5.6.2.4" evidence="12"/>
<comment type="caution">
    <text evidence="18">The sequence shown here is derived from an EMBL/GenBank/DDBJ whole genome shotgun (WGS) entry which is preliminary data.</text>
</comment>
<dbReference type="InterPro" id="IPR014016">
    <property type="entry name" value="UvrD-like_ATP-bd"/>
</dbReference>
<evidence type="ECO:0000256" key="8">
    <source>
        <dbReference type="ARBA" id="ARBA00023125"/>
    </source>
</evidence>
<dbReference type="RefSeq" id="WP_189475795.1">
    <property type="nucleotide sequence ID" value="NZ_BMYM01000001.1"/>
</dbReference>
<feature type="domain" description="UvrD-like helicase C-terminal" evidence="17">
    <location>
        <begin position="501"/>
        <end position="770"/>
    </location>
</feature>